<sequence>MEANLLGFQLMNIEGENEAMVDFCNPERWSLYTLDEIADRLEFHELCVCYYCIVLGKNIENGLVYMLCKDDATDLVNYGELKACKGEKRKEKKFKTKKVQNANAGLENEDSSSTEVFHDSDYEFDGGAYTPIIIPVNNEHLWKPVKEPELHLPKPIILLGRPKKVSKRKPNEAPVRRKKSSQIQKITRAGQVKYKCTVCKKYKHNNRKCPDKPANSKDQQDEQSAENDVIAKDDASVGGNTKNTKDVSVEPAATTKHAWLDELISSTVVNIASQEEMPSSNIEATKEPVISKLVALGYDEGVVLKAILRNGHCYDGMNVLTNILYNSLAYLNSGCSGSKGNSEESEAIFRDLMQLEKYSLLQGCGPVSSGIVEAVGTGPVGVVPVLCRFHSGWGFGNRGTSEFPMNGFFSYASEMTL</sequence>
<evidence type="ECO:0000313" key="4">
    <source>
        <dbReference type="Proteomes" id="UP001630127"/>
    </source>
</evidence>
<gene>
    <name evidence="3" type="ORF">ACH5RR_040375</name>
</gene>
<dbReference type="Pfam" id="PF20235">
    <property type="entry name" value="PIR2-like_helical"/>
    <property type="match status" value="1"/>
</dbReference>
<dbReference type="PANTHER" id="PTHR46405:SF3">
    <property type="entry name" value="RING_U-BOX SUPERFAMILY PROTEIN"/>
    <property type="match status" value="1"/>
</dbReference>
<proteinExistence type="predicted"/>
<dbReference type="Proteomes" id="UP001630127">
    <property type="component" value="Unassembled WGS sequence"/>
</dbReference>
<evidence type="ECO:0000259" key="2">
    <source>
        <dbReference type="Pfam" id="PF20235"/>
    </source>
</evidence>
<keyword evidence="4" id="KW-1185">Reference proteome</keyword>
<accession>A0ABD2XVY3</accession>
<dbReference type="InterPro" id="IPR046527">
    <property type="entry name" value="PIR2-like_helical"/>
</dbReference>
<dbReference type="EMBL" id="JBJUIK010000017">
    <property type="protein sequence ID" value="KAL3497643.1"/>
    <property type="molecule type" value="Genomic_DNA"/>
</dbReference>
<organism evidence="3 4">
    <name type="scientific">Cinchona calisaya</name>
    <dbReference type="NCBI Taxonomy" id="153742"/>
    <lineage>
        <taxon>Eukaryota</taxon>
        <taxon>Viridiplantae</taxon>
        <taxon>Streptophyta</taxon>
        <taxon>Embryophyta</taxon>
        <taxon>Tracheophyta</taxon>
        <taxon>Spermatophyta</taxon>
        <taxon>Magnoliopsida</taxon>
        <taxon>eudicotyledons</taxon>
        <taxon>Gunneridae</taxon>
        <taxon>Pentapetalae</taxon>
        <taxon>asterids</taxon>
        <taxon>lamiids</taxon>
        <taxon>Gentianales</taxon>
        <taxon>Rubiaceae</taxon>
        <taxon>Cinchonoideae</taxon>
        <taxon>Cinchoneae</taxon>
        <taxon>Cinchona</taxon>
    </lineage>
</organism>
<feature type="region of interest" description="Disordered" evidence="1">
    <location>
        <begin position="161"/>
        <end position="187"/>
    </location>
</feature>
<feature type="domain" description="PIR2-like helical" evidence="2">
    <location>
        <begin position="300"/>
        <end position="360"/>
    </location>
</feature>
<name>A0ABD2XVY3_9GENT</name>
<feature type="region of interest" description="Disordered" evidence="1">
    <location>
        <begin position="205"/>
        <end position="249"/>
    </location>
</feature>
<evidence type="ECO:0000313" key="3">
    <source>
        <dbReference type="EMBL" id="KAL3497643.1"/>
    </source>
</evidence>
<feature type="compositionally biased region" description="Basic and acidic residues" evidence="1">
    <location>
        <begin position="208"/>
        <end position="220"/>
    </location>
</feature>
<protein>
    <recommendedName>
        <fullName evidence="2">PIR2-like helical domain-containing protein</fullName>
    </recommendedName>
</protein>
<evidence type="ECO:0000256" key="1">
    <source>
        <dbReference type="SAM" id="MobiDB-lite"/>
    </source>
</evidence>
<comment type="caution">
    <text evidence="3">The sequence shown here is derived from an EMBL/GenBank/DDBJ whole genome shotgun (WGS) entry which is preliminary data.</text>
</comment>
<dbReference type="PANTHER" id="PTHR46405">
    <property type="entry name" value="OS05G0141500 PROTEIN"/>
    <property type="match status" value="1"/>
</dbReference>
<dbReference type="AlphaFoldDB" id="A0ABD2XVY3"/>
<dbReference type="InterPro" id="IPR046934">
    <property type="entry name" value="PIR2-like"/>
</dbReference>
<reference evidence="3 4" key="1">
    <citation type="submission" date="2024-11" db="EMBL/GenBank/DDBJ databases">
        <title>A near-complete genome assembly of Cinchona calisaya.</title>
        <authorList>
            <person name="Lian D.C."/>
            <person name="Zhao X.W."/>
            <person name="Wei L."/>
        </authorList>
    </citation>
    <scope>NUCLEOTIDE SEQUENCE [LARGE SCALE GENOMIC DNA]</scope>
    <source>
        <tissue evidence="3">Nenye</tissue>
    </source>
</reference>